<dbReference type="EMBL" id="GBXM01046581">
    <property type="protein sequence ID" value="JAH61996.1"/>
    <property type="molecule type" value="Transcribed_RNA"/>
</dbReference>
<dbReference type="AlphaFoldDB" id="A0A0E9U828"/>
<organism evidence="1">
    <name type="scientific">Anguilla anguilla</name>
    <name type="common">European freshwater eel</name>
    <name type="synonym">Muraena anguilla</name>
    <dbReference type="NCBI Taxonomy" id="7936"/>
    <lineage>
        <taxon>Eukaryota</taxon>
        <taxon>Metazoa</taxon>
        <taxon>Chordata</taxon>
        <taxon>Craniata</taxon>
        <taxon>Vertebrata</taxon>
        <taxon>Euteleostomi</taxon>
        <taxon>Actinopterygii</taxon>
        <taxon>Neopterygii</taxon>
        <taxon>Teleostei</taxon>
        <taxon>Anguilliformes</taxon>
        <taxon>Anguillidae</taxon>
        <taxon>Anguilla</taxon>
    </lineage>
</organism>
<name>A0A0E9U828_ANGAN</name>
<reference evidence="1" key="2">
    <citation type="journal article" date="2015" name="Fish Shellfish Immunol.">
        <title>Early steps in the European eel (Anguilla anguilla)-Vibrio vulnificus interaction in the gills: Role of the RtxA13 toxin.</title>
        <authorList>
            <person name="Callol A."/>
            <person name="Pajuelo D."/>
            <person name="Ebbesson L."/>
            <person name="Teles M."/>
            <person name="MacKenzie S."/>
            <person name="Amaro C."/>
        </authorList>
    </citation>
    <scope>NUCLEOTIDE SEQUENCE</scope>
</reference>
<sequence>MGCSLSWALVWPYCIVPSAQLISGLIMFQKQVCVNNAHRQELTGKL</sequence>
<reference evidence="1" key="1">
    <citation type="submission" date="2014-11" db="EMBL/GenBank/DDBJ databases">
        <authorList>
            <person name="Amaro Gonzalez C."/>
        </authorList>
    </citation>
    <scope>NUCLEOTIDE SEQUENCE</scope>
</reference>
<evidence type="ECO:0000313" key="1">
    <source>
        <dbReference type="EMBL" id="JAH61996.1"/>
    </source>
</evidence>
<proteinExistence type="predicted"/>
<protein>
    <submittedName>
        <fullName evidence="1">Uncharacterized protein</fullName>
    </submittedName>
</protein>
<accession>A0A0E9U828</accession>